<dbReference type="EMBL" id="JACSQG010000003">
    <property type="protein sequence ID" value="MBD7977160.1"/>
    <property type="molecule type" value="Genomic_DNA"/>
</dbReference>
<evidence type="ECO:0000313" key="2">
    <source>
        <dbReference type="EMBL" id="MBD7977160.1"/>
    </source>
</evidence>
<keyword evidence="1" id="KW-0812">Transmembrane</keyword>
<protein>
    <recommendedName>
        <fullName evidence="4">Branched-chain amino acid transporter</fullName>
    </recommendedName>
</protein>
<dbReference type="Proteomes" id="UP000611945">
    <property type="component" value="Unassembled WGS sequence"/>
</dbReference>
<evidence type="ECO:0000256" key="1">
    <source>
        <dbReference type="SAM" id="Phobius"/>
    </source>
</evidence>
<name>A0ABR8TNR3_9PSED</name>
<evidence type="ECO:0008006" key="4">
    <source>
        <dbReference type="Google" id="ProtNLM"/>
    </source>
</evidence>
<comment type="caution">
    <text evidence="2">The sequence shown here is derived from an EMBL/GenBank/DDBJ whole genome shotgun (WGS) entry which is preliminary data.</text>
</comment>
<accession>A0ABR8TNR3</accession>
<evidence type="ECO:0000313" key="3">
    <source>
        <dbReference type="Proteomes" id="UP000611945"/>
    </source>
</evidence>
<organism evidence="2 3">
    <name type="scientific">Serpens gallinarum</name>
    <dbReference type="NCBI Taxonomy" id="2763075"/>
    <lineage>
        <taxon>Bacteria</taxon>
        <taxon>Pseudomonadati</taxon>
        <taxon>Pseudomonadota</taxon>
        <taxon>Gammaproteobacteria</taxon>
        <taxon>Pseudomonadales</taxon>
        <taxon>Pseudomonadaceae</taxon>
        <taxon>Pseudomonas</taxon>
    </lineage>
</organism>
<feature type="transmembrane region" description="Helical" evidence="1">
    <location>
        <begin position="37"/>
        <end position="56"/>
    </location>
</feature>
<gene>
    <name evidence="2" type="ORF">H9642_08145</name>
</gene>
<keyword evidence="1" id="KW-1133">Transmembrane helix</keyword>
<dbReference type="RefSeq" id="WP_251835934.1">
    <property type="nucleotide sequence ID" value="NZ_JACSQG010000003.1"/>
</dbReference>
<feature type="transmembrane region" description="Helical" evidence="1">
    <location>
        <begin position="6"/>
        <end position="25"/>
    </location>
</feature>
<keyword evidence="1" id="KW-0472">Membrane</keyword>
<reference evidence="2 3" key="1">
    <citation type="submission" date="2020-08" db="EMBL/GenBank/DDBJ databases">
        <title>A Genomic Blueprint of the Chicken Gut Microbiome.</title>
        <authorList>
            <person name="Gilroy R."/>
            <person name="Ravi A."/>
            <person name="Getino M."/>
            <person name="Pursley I."/>
            <person name="Horton D.L."/>
            <person name="Alikhan N.-F."/>
            <person name="Baker D."/>
            <person name="Gharbi K."/>
            <person name="Hall N."/>
            <person name="Watson M."/>
            <person name="Adriaenssens E.M."/>
            <person name="Foster-Nyarko E."/>
            <person name="Jarju S."/>
            <person name="Secka A."/>
            <person name="Antonio M."/>
            <person name="Oren A."/>
            <person name="Chaudhuri R."/>
            <person name="La Ragione R.M."/>
            <person name="Hildebrand F."/>
            <person name="Pallen M.J."/>
        </authorList>
    </citation>
    <scope>NUCLEOTIDE SEQUENCE [LARGE SCALE GENOMIC DNA]</scope>
    <source>
        <strain evidence="2 3">Sa2CUA2</strain>
    </source>
</reference>
<sequence>MNQSVAIAIGALFLTSCLVRILPAFVSLRMAPESRRYVERVLPAAVFINFAVYIAYSELVREPLAAAVSLAVVAAVAFLNALGLISAAALGTALYFLLAS</sequence>
<proteinExistence type="predicted"/>
<feature type="transmembrane region" description="Helical" evidence="1">
    <location>
        <begin position="68"/>
        <end position="98"/>
    </location>
</feature>
<keyword evidence="3" id="KW-1185">Reference proteome</keyword>